<sequence>MTNALQLSVPDGVPFIDYTREIDFPVADVFRAHADPNLVSQWLGPRGMKMEMDHYDFATGGTYKYTHTGPEGIPYDFTGIFHTVRENEFAIQTFEFSGYPDVVSLEFNTFEDLGDGRTRITVHAVYPTQEARDGMAASGMESGLVQGYERLEELLASRTGAKTPQEAS</sequence>
<keyword evidence="4" id="KW-1185">Reference proteome</keyword>
<dbReference type="Gene3D" id="3.30.530.20">
    <property type="match status" value="1"/>
</dbReference>
<dbReference type="InterPro" id="IPR013538">
    <property type="entry name" value="ASHA1/2-like_C"/>
</dbReference>
<comment type="similarity">
    <text evidence="1">Belongs to the AHA1 family.</text>
</comment>
<dbReference type="Pfam" id="PF08327">
    <property type="entry name" value="AHSA1"/>
    <property type="match status" value="1"/>
</dbReference>
<dbReference type="EMBL" id="JAJFZV010000005">
    <property type="protein sequence ID" value="MCC3297571.1"/>
    <property type="molecule type" value="Genomic_DNA"/>
</dbReference>
<organism evidence="3 4">
    <name type="scientific">Arthrobacter caoxuetaonis</name>
    <dbReference type="NCBI Taxonomy" id="2886935"/>
    <lineage>
        <taxon>Bacteria</taxon>
        <taxon>Bacillati</taxon>
        <taxon>Actinomycetota</taxon>
        <taxon>Actinomycetes</taxon>
        <taxon>Micrococcales</taxon>
        <taxon>Micrococcaceae</taxon>
        <taxon>Arthrobacter</taxon>
    </lineage>
</organism>
<dbReference type="RefSeq" id="WP_227895455.1">
    <property type="nucleotide sequence ID" value="NZ_CP099466.1"/>
</dbReference>
<accession>A0A9X1MDH0</accession>
<evidence type="ECO:0000256" key="1">
    <source>
        <dbReference type="ARBA" id="ARBA00006817"/>
    </source>
</evidence>
<evidence type="ECO:0000313" key="3">
    <source>
        <dbReference type="EMBL" id="MCC3297571.1"/>
    </source>
</evidence>
<evidence type="ECO:0000259" key="2">
    <source>
        <dbReference type="Pfam" id="PF08327"/>
    </source>
</evidence>
<reference evidence="3" key="1">
    <citation type="submission" date="2021-10" db="EMBL/GenBank/DDBJ databases">
        <title>Novel species in genus Arthrobacter.</title>
        <authorList>
            <person name="Liu Y."/>
        </authorList>
    </citation>
    <scope>NUCLEOTIDE SEQUENCE</scope>
    <source>
        <strain evidence="3">Zg-Y453</strain>
    </source>
</reference>
<evidence type="ECO:0000313" key="4">
    <source>
        <dbReference type="Proteomes" id="UP001139158"/>
    </source>
</evidence>
<name>A0A9X1MDH0_9MICC</name>
<dbReference type="Proteomes" id="UP001139158">
    <property type="component" value="Unassembled WGS sequence"/>
</dbReference>
<proteinExistence type="inferred from homology"/>
<dbReference type="InterPro" id="IPR023393">
    <property type="entry name" value="START-like_dom_sf"/>
</dbReference>
<comment type="caution">
    <text evidence="3">The sequence shown here is derived from an EMBL/GenBank/DDBJ whole genome shotgun (WGS) entry which is preliminary data.</text>
</comment>
<gene>
    <name evidence="3" type="ORF">LJ757_07090</name>
</gene>
<dbReference type="CDD" id="cd07826">
    <property type="entry name" value="SRPBCC_CalC_Aha1-like_9"/>
    <property type="match status" value="1"/>
</dbReference>
<feature type="domain" description="Activator of Hsp90 ATPase homologue 1/2-like C-terminal" evidence="2">
    <location>
        <begin position="23"/>
        <end position="155"/>
    </location>
</feature>
<dbReference type="AlphaFoldDB" id="A0A9X1MDH0"/>
<dbReference type="SUPFAM" id="SSF55961">
    <property type="entry name" value="Bet v1-like"/>
    <property type="match status" value="1"/>
</dbReference>
<protein>
    <submittedName>
        <fullName evidence="3">SRPBCC family protein</fullName>
    </submittedName>
</protein>